<protein>
    <submittedName>
        <fullName evidence="2">Uncharacterized protein</fullName>
    </submittedName>
</protein>
<feature type="chain" id="PRO_5046466806" evidence="1">
    <location>
        <begin position="24"/>
        <end position="103"/>
    </location>
</feature>
<dbReference type="RefSeq" id="WP_241598653.1">
    <property type="nucleotide sequence ID" value="NZ_JAKVIN010000002.1"/>
</dbReference>
<evidence type="ECO:0000313" key="2">
    <source>
        <dbReference type="EMBL" id="MCJ8148690.1"/>
    </source>
</evidence>
<dbReference type="EMBL" id="JAKVIN010000002">
    <property type="protein sequence ID" value="MCJ8148690.1"/>
    <property type="molecule type" value="Genomic_DNA"/>
</dbReference>
<reference evidence="2 3" key="1">
    <citation type="submission" date="2022-02" db="EMBL/GenBank/DDBJ databases">
        <title>Shinella B3.7 sp. nov., isolated from Sediment (Zhairuo Island).</title>
        <authorList>
            <person name="Chen G."/>
        </authorList>
    </citation>
    <scope>NUCLEOTIDE SEQUENCE [LARGE SCALE GENOMIC DNA]</scope>
    <source>
        <strain evidence="2 3">B3.7</strain>
    </source>
</reference>
<gene>
    <name evidence="2" type="ORF">MKI86_06045</name>
</gene>
<evidence type="ECO:0000256" key="1">
    <source>
        <dbReference type="SAM" id="SignalP"/>
    </source>
</evidence>
<proteinExistence type="predicted"/>
<comment type="caution">
    <text evidence="2">The sequence shown here is derived from an EMBL/GenBank/DDBJ whole genome shotgun (WGS) entry which is preliminary data.</text>
</comment>
<feature type="signal peptide" evidence="1">
    <location>
        <begin position="1"/>
        <end position="23"/>
    </location>
</feature>
<keyword evidence="3" id="KW-1185">Reference proteome</keyword>
<keyword evidence="1" id="KW-0732">Signal</keyword>
<sequence length="103" mass="11329">MSLARLAALCLVLLSVSSLSASAQEDYPFTGEWNCDGAPFVFTSTVYSTGDDDFTIQEVQEGSDGSYTLFLTDEVYITLSEITDDTLSFSSSESNRTMSCRRY</sequence>
<name>A0ABT0CJA1_9HYPH</name>
<evidence type="ECO:0000313" key="3">
    <source>
        <dbReference type="Proteomes" id="UP001201844"/>
    </source>
</evidence>
<organism evidence="2 3">
    <name type="scientific">Shinella sedimenti</name>
    <dbReference type="NCBI Taxonomy" id="2919913"/>
    <lineage>
        <taxon>Bacteria</taxon>
        <taxon>Pseudomonadati</taxon>
        <taxon>Pseudomonadota</taxon>
        <taxon>Alphaproteobacteria</taxon>
        <taxon>Hyphomicrobiales</taxon>
        <taxon>Rhizobiaceae</taxon>
        <taxon>Shinella</taxon>
    </lineage>
</organism>
<dbReference type="Proteomes" id="UP001201844">
    <property type="component" value="Unassembled WGS sequence"/>
</dbReference>
<accession>A0ABT0CJA1</accession>